<evidence type="ECO:0000313" key="6">
    <source>
        <dbReference type="Proteomes" id="UP000425960"/>
    </source>
</evidence>
<reference evidence="5 6" key="1">
    <citation type="submission" date="2019-11" db="EMBL/GenBank/DDBJ databases">
        <title>Comparative genomics of hydrocarbon-degrading Desulfosarcina strains.</title>
        <authorList>
            <person name="Watanabe M."/>
            <person name="Kojima H."/>
            <person name="Fukui M."/>
        </authorList>
    </citation>
    <scope>NUCLEOTIDE SEQUENCE [LARGE SCALE GENOMIC DNA]</scope>
    <source>
        <strain evidence="5 6">28bB2T</strain>
    </source>
</reference>
<dbReference type="Proteomes" id="UP000425960">
    <property type="component" value="Chromosome"/>
</dbReference>
<dbReference type="PANTHER" id="PTHR43630">
    <property type="entry name" value="POLY-BETA-1,6-N-ACETYL-D-GLUCOSAMINE SYNTHASE"/>
    <property type="match status" value="1"/>
</dbReference>
<dbReference type="GO" id="GO:0016757">
    <property type="term" value="F:glycosyltransferase activity"/>
    <property type="evidence" value="ECO:0007669"/>
    <property type="project" value="UniProtKB-KW"/>
</dbReference>
<keyword evidence="3" id="KW-0808">Transferase</keyword>
<comment type="similarity">
    <text evidence="1">Belongs to the glycosyltransferase 2 family.</text>
</comment>
<dbReference type="InterPro" id="IPR001173">
    <property type="entry name" value="Glyco_trans_2-like"/>
</dbReference>
<dbReference type="Gene3D" id="3.90.550.10">
    <property type="entry name" value="Spore Coat Polysaccharide Biosynthesis Protein SpsA, Chain A"/>
    <property type="match status" value="1"/>
</dbReference>
<dbReference type="KEGG" id="dov:DSCO28_18690"/>
<organism evidence="5 6">
    <name type="scientific">Desulfosarcina ovata subsp. sediminis</name>
    <dbReference type="NCBI Taxonomy" id="885957"/>
    <lineage>
        <taxon>Bacteria</taxon>
        <taxon>Pseudomonadati</taxon>
        <taxon>Thermodesulfobacteriota</taxon>
        <taxon>Desulfobacteria</taxon>
        <taxon>Desulfobacterales</taxon>
        <taxon>Desulfosarcinaceae</taxon>
        <taxon>Desulfosarcina</taxon>
    </lineage>
</organism>
<evidence type="ECO:0000256" key="3">
    <source>
        <dbReference type="ARBA" id="ARBA00022679"/>
    </source>
</evidence>
<feature type="domain" description="Glycosyltransferase 2-like" evidence="4">
    <location>
        <begin position="3"/>
        <end position="126"/>
    </location>
</feature>
<proteinExistence type="inferred from homology"/>
<dbReference type="InterPro" id="IPR029044">
    <property type="entry name" value="Nucleotide-diphossugar_trans"/>
</dbReference>
<dbReference type="RefSeq" id="WP_155322043.1">
    <property type="nucleotide sequence ID" value="NZ_AP021876.1"/>
</dbReference>
<gene>
    <name evidence="5" type="ORF">DSCO28_18690</name>
</gene>
<dbReference type="Pfam" id="PF00535">
    <property type="entry name" value="Glycos_transf_2"/>
    <property type="match status" value="1"/>
</dbReference>
<dbReference type="AlphaFoldDB" id="A0A5K7ZRE1"/>
<sequence>MISIIIPAHNEANVIRNAVTEYLPGIDTGEIEVIIVCNGCSDNTKDIVTSLSKEIKCIETAFPSKTNALNLGDAEAIGFPRIYQDADVVVSLDTIRKIDKLLESGKFIAASPKMKMDVRKASWTVRSYYEIWQGITYVQEGMIGTGIYALSEAARKKFDKFPKIIADDGYIRALFKTEERTTLDNCCSIVRSPTNLNGLLKIKTRSRLGRYELKKKYPHLIKNEQKNYKGAFLKLVKQIDLWPKIVVYFYVNMLSRFRAKKHIHHIGFSGWERDDSSRQVD</sequence>
<accession>A0A5K7ZRE1</accession>
<dbReference type="PANTHER" id="PTHR43630:SF1">
    <property type="entry name" value="POLY-BETA-1,6-N-ACETYL-D-GLUCOSAMINE SYNTHASE"/>
    <property type="match status" value="1"/>
</dbReference>
<evidence type="ECO:0000259" key="4">
    <source>
        <dbReference type="Pfam" id="PF00535"/>
    </source>
</evidence>
<name>A0A5K7ZRE1_9BACT</name>
<protein>
    <recommendedName>
        <fullName evidence="4">Glycosyltransferase 2-like domain-containing protein</fullName>
    </recommendedName>
</protein>
<keyword evidence="2" id="KW-0328">Glycosyltransferase</keyword>
<evidence type="ECO:0000256" key="1">
    <source>
        <dbReference type="ARBA" id="ARBA00006739"/>
    </source>
</evidence>
<evidence type="ECO:0000313" key="5">
    <source>
        <dbReference type="EMBL" id="BBO81303.1"/>
    </source>
</evidence>
<dbReference type="EMBL" id="AP021876">
    <property type="protein sequence ID" value="BBO81303.1"/>
    <property type="molecule type" value="Genomic_DNA"/>
</dbReference>
<dbReference type="SUPFAM" id="SSF53448">
    <property type="entry name" value="Nucleotide-diphospho-sugar transferases"/>
    <property type="match status" value="1"/>
</dbReference>
<evidence type="ECO:0000256" key="2">
    <source>
        <dbReference type="ARBA" id="ARBA00022676"/>
    </source>
</evidence>